<evidence type="ECO:0000259" key="7">
    <source>
        <dbReference type="Pfam" id="PF00962"/>
    </source>
</evidence>
<dbReference type="InterPro" id="IPR006330">
    <property type="entry name" value="Ado/ade_deaminase"/>
</dbReference>
<evidence type="ECO:0000256" key="1">
    <source>
        <dbReference type="ARBA" id="ARBA00001947"/>
    </source>
</evidence>
<keyword evidence="4" id="KW-0479">Metal-binding</keyword>
<evidence type="ECO:0000256" key="2">
    <source>
        <dbReference type="ARBA" id="ARBA00006676"/>
    </source>
</evidence>
<dbReference type="GO" id="GO:0005829">
    <property type="term" value="C:cytosol"/>
    <property type="evidence" value="ECO:0007669"/>
    <property type="project" value="TreeGrafter"/>
</dbReference>
<proteinExistence type="inferred from homology"/>
<organism evidence="8 9">
    <name type="scientific">Nakamurella leprariae</name>
    <dbReference type="NCBI Taxonomy" id="2803911"/>
    <lineage>
        <taxon>Bacteria</taxon>
        <taxon>Bacillati</taxon>
        <taxon>Actinomycetota</taxon>
        <taxon>Actinomycetes</taxon>
        <taxon>Nakamurellales</taxon>
        <taxon>Nakamurellaceae</taxon>
        <taxon>Nakamurella</taxon>
    </lineage>
</organism>
<evidence type="ECO:0000256" key="4">
    <source>
        <dbReference type="ARBA" id="ARBA00022723"/>
    </source>
</evidence>
<dbReference type="GO" id="GO:0004000">
    <property type="term" value="F:adenosine deaminase activity"/>
    <property type="evidence" value="ECO:0007669"/>
    <property type="project" value="TreeGrafter"/>
</dbReference>
<evidence type="ECO:0000256" key="5">
    <source>
        <dbReference type="ARBA" id="ARBA00022801"/>
    </source>
</evidence>
<dbReference type="EC" id="3.5.4.4" evidence="3"/>
<dbReference type="AlphaFoldDB" id="A0A938YBK2"/>
<dbReference type="Proteomes" id="UP000663792">
    <property type="component" value="Unassembled WGS sequence"/>
</dbReference>
<sequence length="334" mass="34310">MNQPTDLPTDLPINLHSHLEGRVRPDTAADLAAALGLATPPGGWTAALTLPGPDTLTTYLDRVGASYPFFTDPDAIARVTSEAVQDAAADGQAFLELRFGPGTHARATGRAVDDVVAAACEGLIDGMERAGMPAGLVLAALRSHDDDTNLAVARSAARFAGAGVVGFDLAGDERRFPALERYRPAFAVAAAAGLGLTCHAAEAAPAAAAQEAVERFGVTRIGHGAHVAADPVVLAWLVDRGVVVEVCPTSNWYTGAIPTVEAHPAATFRRAGVPLVLGDDNPVQTGSPLSAERRVLAEQLGVGPDGLAEVDRTSVTALFADDSVRAALAARLPG</sequence>
<dbReference type="GO" id="GO:0046872">
    <property type="term" value="F:metal ion binding"/>
    <property type="evidence" value="ECO:0007669"/>
    <property type="project" value="UniProtKB-KW"/>
</dbReference>
<dbReference type="InterPro" id="IPR001365">
    <property type="entry name" value="A_deaminase_dom"/>
</dbReference>
<comment type="cofactor">
    <cofactor evidence="1">
        <name>Zn(2+)</name>
        <dbReference type="ChEBI" id="CHEBI:29105"/>
    </cofactor>
</comment>
<dbReference type="NCBIfam" id="TIGR01430">
    <property type="entry name" value="aden_deam"/>
    <property type="match status" value="1"/>
</dbReference>
<evidence type="ECO:0000256" key="6">
    <source>
        <dbReference type="ARBA" id="ARBA00022833"/>
    </source>
</evidence>
<dbReference type="GO" id="GO:0006154">
    <property type="term" value="P:adenosine catabolic process"/>
    <property type="evidence" value="ECO:0007669"/>
    <property type="project" value="TreeGrafter"/>
</dbReference>
<comment type="caution">
    <text evidence="8">The sequence shown here is derived from an EMBL/GenBank/DDBJ whole genome shotgun (WGS) entry which is preliminary data.</text>
</comment>
<dbReference type="GO" id="GO:0046103">
    <property type="term" value="P:inosine biosynthetic process"/>
    <property type="evidence" value="ECO:0007669"/>
    <property type="project" value="TreeGrafter"/>
</dbReference>
<name>A0A938YBK2_9ACTN</name>
<gene>
    <name evidence="8" type="primary">add</name>
    <name evidence="8" type="ORF">JL106_05850</name>
</gene>
<dbReference type="EMBL" id="JAERWK010000008">
    <property type="protein sequence ID" value="MBM9466804.1"/>
    <property type="molecule type" value="Genomic_DNA"/>
</dbReference>
<dbReference type="InterPro" id="IPR032466">
    <property type="entry name" value="Metal_Hydrolase"/>
</dbReference>
<evidence type="ECO:0000256" key="3">
    <source>
        <dbReference type="ARBA" id="ARBA00012784"/>
    </source>
</evidence>
<dbReference type="Gene3D" id="3.20.20.140">
    <property type="entry name" value="Metal-dependent hydrolases"/>
    <property type="match status" value="1"/>
</dbReference>
<dbReference type="PANTHER" id="PTHR11409:SF43">
    <property type="entry name" value="ADENOSINE DEAMINASE"/>
    <property type="match status" value="1"/>
</dbReference>
<keyword evidence="5 8" id="KW-0378">Hydrolase</keyword>
<dbReference type="Pfam" id="PF00962">
    <property type="entry name" value="A_deaminase"/>
    <property type="match status" value="1"/>
</dbReference>
<keyword evidence="9" id="KW-1185">Reference proteome</keyword>
<dbReference type="GO" id="GO:0043103">
    <property type="term" value="P:hypoxanthine salvage"/>
    <property type="evidence" value="ECO:0007669"/>
    <property type="project" value="TreeGrafter"/>
</dbReference>
<accession>A0A938YBK2</accession>
<dbReference type="RefSeq" id="WP_205259766.1">
    <property type="nucleotide sequence ID" value="NZ_JAERWK010000008.1"/>
</dbReference>
<dbReference type="PANTHER" id="PTHR11409">
    <property type="entry name" value="ADENOSINE DEAMINASE"/>
    <property type="match status" value="1"/>
</dbReference>
<feature type="domain" description="Adenosine deaminase" evidence="7">
    <location>
        <begin position="14"/>
        <end position="331"/>
    </location>
</feature>
<evidence type="ECO:0000313" key="9">
    <source>
        <dbReference type="Proteomes" id="UP000663792"/>
    </source>
</evidence>
<dbReference type="SUPFAM" id="SSF51556">
    <property type="entry name" value="Metallo-dependent hydrolases"/>
    <property type="match status" value="1"/>
</dbReference>
<protein>
    <recommendedName>
        <fullName evidence="3">adenosine deaminase</fullName>
        <ecNumber evidence="3">3.5.4.4</ecNumber>
    </recommendedName>
</protein>
<comment type="similarity">
    <text evidence="2">Belongs to the metallo-dependent hydrolases superfamily. Adenosine and AMP deaminases family.</text>
</comment>
<reference evidence="8" key="1">
    <citation type="submission" date="2021-01" db="EMBL/GenBank/DDBJ databases">
        <title>YIM 132084 draft genome.</title>
        <authorList>
            <person name="An D."/>
        </authorList>
    </citation>
    <scope>NUCLEOTIDE SEQUENCE</scope>
    <source>
        <strain evidence="8">YIM 132084</strain>
    </source>
</reference>
<keyword evidence="6" id="KW-0862">Zinc</keyword>
<evidence type="ECO:0000313" key="8">
    <source>
        <dbReference type="EMBL" id="MBM9466804.1"/>
    </source>
</evidence>